<organism evidence="1 2">
    <name type="scientific">[Clostridium] clostridioforme CAG:132</name>
    <dbReference type="NCBI Taxonomy" id="1263065"/>
    <lineage>
        <taxon>Bacteria</taxon>
        <taxon>Bacillati</taxon>
        <taxon>Bacillota</taxon>
        <taxon>Clostridia</taxon>
        <taxon>Lachnospirales</taxon>
        <taxon>Lachnospiraceae</taxon>
        <taxon>Enterocloster</taxon>
    </lineage>
</organism>
<dbReference type="AlphaFoldDB" id="R6JRB0"/>
<sequence>MNKWDRLPRITEDDFVEHLDDSSFFEEYGNPVVIQSKEHGELVCMSYAYHERMHKEIEAAREAVSKASMPTDQTREIDYWIYEFQMPDEEKKRLLDMAASLGMTSDEFVQASFRYAMDHPEESEREAKLQQIQRANALGIRLVKMYPVYQGETEATAYRRAVKEEMERKE</sequence>
<name>R6JRB0_9FIRM</name>
<comment type="caution">
    <text evidence="1">The sequence shown here is derived from an EMBL/GenBank/DDBJ whole genome shotgun (WGS) entry which is preliminary data.</text>
</comment>
<dbReference type="RefSeq" id="WP_022203150.1">
    <property type="nucleotide sequence ID" value="NZ_FR886101.1"/>
</dbReference>
<protein>
    <submittedName>
        <fullName evidence="1">Uncharacterized protein</fullName>
    </submittedName>
</protein>
<accession>R6JRB0</accession>
<dbReference type="Proteomes" id="UP000018009">
    <property type="component" value="Unassembled WGS sequence"/>
</dbReference>
<gene>
    <name evidence="1" type="ORF">BN486_03667</name>
</gene>
<proteinExistence type="predicted"/>
<evidence type="ECO:0000313" key="2">
    <source>
        <dbReference type="Proteomes" id="UP000018009"/>
    </source>
</evidence>
<dbReference type="EMBL" id="CBDY010000341">
    <property type="protein sequence ID" value="CDB63845.1"/>
    <property type="molecule type" value="Genomic_DNA"/>
</dbReference>
<reference evidence="1" key="1">
    <citation type="submission" date="2012-11" db="EMBL/GenBank/DDBJ databases">
        <title>Dependencies among metagenomic species, viruses, plasmids and units of genetic variation.</title>
        <authorList>
            <person name="Nielsen H.B."/>
            <person name="Almeida M."/>
            <person name="Juncker A.S."/>
            <person name="Rasmussen S."/>
            <person name="Li J."/>
            <person name="Sunagawa S."/>
            <person name="Plichta D."/>
            <person name="Gautier L."/>
            <person name="Le Chatelier E."/>
            <person name="Peletier E."/>
            <person name="Bonde I."/>
            <person name="Nielsen T."/>
            <person name="Manichanh C."/>
            <person name="Arumugam M."/>
            <person name="Batto J."/>
            <person name="Santos M.B.Q.D."/>
            <person name="Blom N."/>
            <person name="Borruel N."/>
            <person name="Burgdorf K.S."/>
            <person name="Boumezbeur F."/>
            <person name="Casellas F."/>
            <person name="Dore J."/>
            <person name="Guarner F."/>
            <person name="Hansen T."/>
            <person name="Hildebrand F."/>
            <person name="Kaas R.S."/>
            <person name="Kennedy S."/>
            <person name="Kristiansen K."/>
            <person name="Kultima J.R."/>
            <person name="Leonard P."/>
            <person name="Levenez F."/>
            <person name="Lund O."/>
            <person name="Moumen B."/>
            <person name="Le Paslier D."/>
            <person name="Pons N."/>
            <person name="Pedersen O."/>
            <person name="Prifti E."/>
            <person name="Qin J."/>
            <person name="Raes J."/>
            <person name="Tap J."/>
            <person name="Tims S."/>
            <person name="Ussery D.W."/>
            <person name="Yamada T."/>
            <person name="MetaHit consortium"/>
            <person name="Renault P."/>
            <person name="Sicheritz-Ponten T."/>
            <person name="Bork P."/>
            <person name="Wang J."/>
            <person name="Brunak S."/>
            <person name="Ehrlich S.D."/>
        </authorList>
    </citation>
    <scope>NUCLEOTIDE SEQUENCE [LARGE SCALE GENOMIC DNA]</scope>
</reference>
<evidence type="ECO:0000313" key="1">
    <source>
        <dbReference type="EMBL" id="CDB63845.1"/>
    </source>
</evidence>